<evidence type="ECO:0000313" key="3">
    <source>
        <dbReference type="EMBL" id="CAG2212638.1"/>
    </source>
</evidence>
<evidence type="ECO:0000256" key="2">
    <source>
        <dbReference type="ARBA" id="ARBA00022840"/>
    </source>
</evidence>
<dbReference type="PANTHER" id="PTHR45644">
    <property type="entry name" value="AAA ATPASE, PUTATIVE (AFU_ORTHOLOGUE AFUA_2G12920)-RELATED-RELATED"/>
    <property type="match status" value="1"/>
</dbReference>
<dbReference type="Proteomes" id="UP000683360">
    <property type="component" value="Unassembled WGS sequence"/>
</dbReference>
<dbReference type="EC" id="3.6.1.-" evidence="3"/>
<dbReference type="Gene3D" id="3.40.50.300">
    <property type="entry name" value="P-loop containing nucleotide triphosphate hydrolases"/>
    <property type="match status" value="1"/>
</dbReference>
<keyword evidence="1" id="KW-0547">Nucleotide-binding</keyword>
<keyword evidence="4" id="KW-1185">Reference proteome</keyword>
<sequence>MSKLGETIRITAQEIDDKLIPIKNSLADFLKSGFSKLNSVIKFEQVASQTDGAVKAAVNTTSEVPVPDDPAVRMMIGKLLSTGLSLVVSIGLSYFLVKLLTNALDPTRKEKSAAHQKAAMMLQRLGVTDVKLSDYELCIAVNLVDPVSMGITWDDIGGLKDVIDQIKETVIFPFRRRELFLHSKLLQPPKGIYN</sequence>
<dbReference type="PANTHER" id="PTHR45644:SF3">
    <property type="entry name" value="FI08533P-RELATED"/>
    <property type="match status" value="1"/>
</dbReference>
<dbReference type="GO" id="GO:0140570">
    <property type="term" value="P:extraction of mislocalized protein from mitochondrial outer membrane"/>
    <property type="evidence" value="ECO:0007669"/>
    <property type="project" value="TreeGrafter"/>
</dbReference>
<dbReference type="GO" id="GO:0016787">
    <property type="term" value="F:hydrolase activity"/>
    <property type="evidence" value="ECO:0007669"/>
    <property type="project" value="UniProtKB-KW"/>
</dbReference>
<gene>
    <name evidence="3" type="ORF">MEDL_26602</name>
</gene>
<dbReference type="GO" id="GO:0005524">
    <property type="term" value="F:ATP binding"/>
    <property type="evidence" value="ECO:0007669"/>
    <property type="project" value="UniProtKB-KW"/>
</dbReference>
<evidence type="ECO:0000313" key="4">
    <source>
        <dbReference type="Proteomes" id="UP000683360"/>
    </source>
</evidence>
<organism evidence="3 4">
    <name type="scientific">Mytilus edulis</name>
    <name type="common">Blue mussel</name>
    <dbReference type="NCBI Taxonomy" id="6550"/>
    <lineage>
        <taxon>Eukaryota</taxon>
        <taxon>Metazoa</taxon>
        <taxon>Spiralia</taxon>
        <taxon>Lophotrochozoa</taxon>
        <taxon>Mollusca</taxon>
        <taxon>Bivalvia</taxon>
        <taxon>Autobranchia</taxon>
        <taxon>Pteriomorphia</taxon>
        <taxon>Mytilida</taxon>
        <taxon>Mytiloidea</taxon>
        <taxon>Mytilidae</taxon>
        <taxon>Mytilinae</taxon>
        <taxon>Mytilus</taxon>
    </lineage>
</organism>
<dbReference type="InterPro" id="IPR051701">
    <property type="entry name" value="Mito_OM_Translocase_MSP1"/>
</dbReference>
<reference evidence="3" key="1">
    <citation type="submission" date="2021-03" db="EMBL/GenBank/DDBJ databases">
        <authorList>
            <person name="Bekaert M."/>
        </authorList>
    </citation>
    <scope>NUCLEOTIDE SEQUENCE</scope>
</reference>
<name>A0A8S3RWH0_MYTED</name>
<dbReference type="AlphaFoldDB" id="A0A8S3RWH0"/>
<keyword evidence="2" id="KW-0067">ATP-binding</keyword>
<accession>A0A8S3RWH0</accession>
<comment type="caution">
    <text evidence="3">The sequence shown here is derived from an EMBL/GenBank/DDBJ whole genome shotgun (WGS) entry which is preliminary data.</text>
</comment>
<dbReference type="EMBL" id="CAJPWZ010001305">
    <property type="protein sequence ID" value="CAG2212638.1"/>
    <property type="molecule type" value="Genomic_DNA"/>
</dbReference>
<dbReference type="GO" id="GO:0005741">
    <property type="term" value="C:mitochondrial outer membrane"/>
    <property type="evidence" value="ECO:0007669"/>
    <property type="project" value="TreeGrafter"/>
</dbReference>
<dbReference type="OrthoDB" id="10254455at2759"/>
<protein>
    <submittedName>
        <fullName evidence="3">ATAD1</fullName>
        <ecNumber evidence="3">3.6.1.-</ecNumber>
    </submittedName>
</protein>
<keyword evidence="3" id="KW-0378">Hydrolase</keyword>
<dbReference type="InterPro" id="IPR027417">
    <property type="entry name" value="P-loop_NTPase"/>
</dbReference>
<evidence type="ECO:0000256" key="1">
    <source>
        <dbReference type="ARBA" id="ARBA00022741"/>
    </source>
</evidence>
<proteinExistence type="predicted"/>